<sequence>MDTVTTFVGSSKLIKAGLGLEQFEYSNETSGLRYGCRPPERKGNNFNEKASHADEKDRVDVKFNRFTPPVTLASGLCLHLQFFFNVKNISRVTDIWRSYFAQKLLHVIGENIAFYPANAIQLGNSHDLFSDFRTERDYHLYKNFGNLLRFLDDWNCDHTSLAKCVLKLAEEFSARKFWGKTDVALIRNWIEDLHNIT</sequence>
<dbReference type="EMBL" id="KI661074">
    <property type="protein sequence ID" value="ETN73374.1"/>
    <property type="molecule type" value="Genomic_DNA"/>
</dbReference>
<dbReference type="PANTHER" id="PTHR31362">
    <property type="entry name" value="GLYCOSYLTRANSFERASE STELLO1-RELATED"/>
    <property type="match status" value="1"/>
</dbReference>
<dbReference type="STRING" id="51031.W2SUF7"/>
<evidence type="ECO:0000313" key="2">
    <source>
        <dbReference type="Proteomes" id="UP000053676"/>
    </source>
</evidence>
<proteinExistence type="predicted"/>
<dbReference type="InterPro" id="IPR005049">
    <property type="entry name" value="STL-like"/>
</dbReference>
<dbReference type="KEGG" id="nai:NECAME_13554"/>
<organism evidence="1 2">
    <name type="scientific">Necator americanus</name>
    <name type="common">Human hookworm</name>
    <dbReference type="NCBI Taxonomy" id="51031"/>
    <lineage>
        <taxon>Eukaryota</taxon>
        <taxon>Metazoa</taxon>
        <taxon>Ecdysozoa</taxon>
        <taxon>Nematoda</taxon>
        <taxon>Chromadorea</taxon>
        <taxon>Rhabditida</taxon>
        <taxon>Rhabditina</taxon>
        <taxon>Rhabditomorpha</taxon>
        <taxon>Strongyloidea</taxon>
        <taxon>Ancylostomatidae</taxon>
        <taxon>Bunostominae</taxon>
        <taxon>Necator</taxon>
    </lineage>
</organism>
<dbReference type="Proteomes" id="UP000053676">
    <property type="component" value="Unassembled WGS sequence"/>
</dbReference>
<protein>
    <submittedName>
        <fullName evidence="1">Uncharacterized protein</fullName>
    </submittedName>
</protein>
<dbReference type="Pfam" id="PF03385">
    <property type="entry name" value="STELLO"/>
    <property type="match status" value="1"/>
</dbReference>
<gene>
    <name evidence="1" type="ORF">NECAME_13554</name>
</gene>
<dbReference type="OrthoDB" id="6045904at2759"/>
<reference evidence="2" key="1">
    <citation type="journal article" date="2014" name="Nat. Genet.">
        <title>Genome of the human hookworm Necator americanus.</title>
        <authorList>
            <person name="Tang Y.T."/>
            <person name="Gao X."/>
            <person name="Rosa B.A."/>
            <person name="Abubucker S."/>
            <person name="Hallsworth-Pepin K."/>
            <person name="Martin J."/>
            <person name="Tyagi R."/>
            <person name="Heizer E."/>
            <person name="Zhang X."/>
            <person name="Bhonagiri-Palsikar V."/>
            <person name="Minx P."/>
            <person name="Warren W.C."/>
            <person name="Wang Q."/>
            <person name="Zhan B."/>
            <person name="Hotez P.J."/>
            <person name="Sternberg P.W."/>
            <person name="Dougall A."/>
            <person name="Gaze S.T."/>
            <person name="Mulvenna J."/>
            <person name="Sotillo J."/>
            <person name="Ranganathan S."/>
            <person name="Rabelo E.M."/>
            <person name="Wilson R.K."/>
            <person name="Felgner P.L."/>
            <person name="Bethony J."/>
            <person name="Hawdon J.M."/>
            <person name="Gasser R.B."/>
            <person name="Loukas A."/>
            <person name="Mitreva M."/>
        </authorList>
    </citation>
    <scope>NUCLEOTIDE SEQUENCE [LARGE SCALE GENOMIC DNA]</scope>
</reference>
<dbReference type="PANTHER" id="PTHR31362:SF0">
    <property type="entry name" value="EXOSTOSIN DOMAIN-CONTAINING PROTEIN-RELATED"/>
    <property type="match status" value="1"/>
</dbReference>
<accession>W2SUF7</accession>
<keyword evidence="2" id="KW-1185">Reference proteome</keyword>
<dbReference type="AlphaFoldDB" id="W2SUF7"/>
<evidence type="ECO:0000313" key="1">
    <source>
        <dbReference type="EMBL" id="ETN73374.1"/>
    </source>
</evidence>
<name>W2SUF7_NECAM</name>